<keyword evidence="3" id="KW-1185">Reference proteome</keyword>
<name>A0ABD3D2C2_9LAMI</name>
<gene>
    <name evidence="2" type="ORF">CASFOL_020965</name>
</gene>
<organism evidence="2 3">
    <name type="scientific">Castilleja foliolosa</name>
    <dbReference type="NCBI Taxonomy" id="1961234"/>
    <lineage>
        <taxon>Eukaryota</taxon>
        <taxon>Viridiplantae</taxon>
        <taxon>Streptophyta</taxon>
        <taxon>Embryophyta</taxon>
        <taxon>Tracheophyta</taxon>
        <taxon>Spermatophyta</taxon>
        <taxon>Magnoliopsida</taxon>
        <taxon>eudicotyledons</taxon>
        <taxon>Gunneridae</taxon>
        <taxon>Pentapetalae</taxon>
        <taxon>asterids</taxon>
        <taxon>lamiids</taxon>
        <taxon>Lamiales</taxon>
        <taxon>Orobanchaceae</taxon>
        <taxon>Pedicularideae</taxon>
        <taxon>Castillejinae</taxon>
        <taxon>Castilleja</taxon>
    </lineage>
</organism>
<dbReference type="PANTHER" id="PTHR33065:SF88">
    <property type="entry name" value="OS11G0104220 PROTEIN"/>
    <property type="match status" value="1"/>
</dbReference>
<evidence type="ECO:0000313" key="2">
    <source>
        <dbReference type="EMBL" id="KAL3636418.1"/>
    </source>
</evidence>
<sequence>MDTEKLMQIYPNVSRGELEKIRKTTPFLIPCSSIDCFPRIVESIDMKRGYKKRKGRKSVEAGPLVHVLSVDVIPSDKLIDRNKPLTIYGRIYAEYLDKTTGKVVLHDLFSRNCDEAQVLGPSGGPLTLIGPDDPDCFPFKYCKPLNNTTRVVVIAFMGEGNNLFAEKQLCCGDEDMTIDMEKVKIEYVHGELFSLALRYIAMPFAVYGHVEVVFIYKESDVENLDKRSINVKGRIVARYGNNLRGSECTLFERQYDNEFERVENDPSRGTARMRLSRCVLGVPAYSSLILDLDLSEFGTGRKILKETVEFQVEGQMSDDDFIVDDDTLVRVTVGWITSSPQGRQELIELDDDDDDDESSAVEMLCDDDHIMDEASCIAVASSYLSRPWTLHPISPYLTSSVEIFSVFIGREKYKPLQVYGSIQVASDDEYTFYVFKRDTKNDAFGLTEHSKTLPLLDGSRAYSEGDTLKMKIDLRDVESQWHIKGYVKWGWQSMDEDSPLFNKQLCSVIQGERGAFAAIHYSIFSEEADYAIVGLMVVPKKGRHVRPKVHGSLVAQYNDYDYTSRYNKDYYRVVLFQRNRDDAAQPGVDGFIPLSRSVVAVPKNSSLVIEANIGDGLSDELSFQEREFDVGTMERDFIMEGNGYSIYLYVKWERGF</sequence>
<dbReference type="EMBL" id="JAVIJP010000027">
    <property type="protein sequence ID" value="KAL3636418.1"/>
    <property type="molecule type" value="Genomic_DNA"/>
</dbReference>
<dbReference type="AlphaFoldDB" id="A0ABD3D2C2"/>
<dbReference type="PANTHER" id="PTHR33065">
    <property type="entry name" value="OS07G0486400 PROTEIN"/>
    <property type="match status" value="1"/>
</dbReference>
<dbReference type="Pfam" id="PF20241">
    <property type="entry name" value="DUF6598"/>
    <property type="match status" value="2"/>
</dbReference>
<proteinExistence type="predicted"/>
<protein>
    <recommendedName>
        <fullName evidence="1">DUF6598 domain-containing protein</fullName>
    </recommendedName>
</protein>
<accession>A0ABD3D2C2</accession>
<feature type="domain" description="DUF6598" evidence="1">
    <location>
        <begin position="64"/>
        <end position="331"/>
    </location>
</feature>
<feature type="domain" description="DUF6598" evidence="1">
    <location>
        <begin position="400"/>
        <end position="624"/>
    </location>
</feature>
<dbReference type="InterPro" id="IPR046533">
    <property type="entry name" value="DUF6598"/>
</dbReference>
<evidence type="ECO:0000259" key="1">
    <source>
        <dbReference type="Pfam" id="PF20241"/>
    </source>
</evidence>
<reference evidence="3" key="1">
    <citation type="journal article" date="2024" name="IScience">
        <title>Strigolactones Initiate the Formation of Haustorium-like Structures in Castilleja.</title>
        <authorList>
            <person name="Buerger M."/>
            <person name="Peterson D."/>
            <person name="Chory J."/>
        </authorList>
    </citation>
    <scope>NUCLEOTIDE SEQUENCE [LARGE SCALE GENOMIC DNA]</scope>
</reference>
<comment type="caution">
    <text evidence="2">The sequence shown here is derived from an EMBL/GenBank/DDBJ whole genome shotgun (WGS) entry which is preliminary data.</text>
</comment>
<evidence type="ECO:0000313" key="3">
    <source>
        <dbReference type="Proteomes" id="UP001632038"/>
    </source>
</evidence>
<dbReference type="Proteomes" id="UP001632038">
    <property type="component" value="Unassembled WGS sequence"/>
</dbReference>